<dbReference type="HOGENOM" id="CLU_2074692_0_0_1"/>
<gene>
    <name evidence="2" type="ORF">CY34DRAFT_662033</name>
</gene>
<protein>
    <submittedName>
        <fullName evidence="2">Uncharacterized protein</fullName>
    </submittedName>
</protein>
<evidence type="ECO:0000313" key="3">
    <source>
        <dbReference type="Proteomes" id="UP000054485"/>
    </source>
</evidence>
<dbReference type="EMBL" id="KN835818">
    <property type="protein sequence ID" value="KIK34055.1"/>
    <property type="molecule type" value="Genomic_DNA"/>
</dbReference>
<reference evidence="2 3" key="1">
    <citation type="submission" date="2014-04" db="EMBL/GenBank/DDBJ databases">
        <authorList>
            <consortium name="DOE Joint Genome Institute"/>
            <person name="Kuo A."/>
            <person name="Ruytinx J."/>
            <person name="Rineau F."/>
            <person name="Colpaert J."/>
            <person name="Kohler A."/>
            <person name="Nagy L.G."/>
            <person name="Floudas D."/>
            <person name="Copeland A."/>
            <person name="Barry K.W."/>
            <person name="Cichocki N."/>
            <person name="Veneault-Fourrey C."/>
            <person name="LaButti K."/>
            <person name="Lindquist E.A."/>
            <person name="Lipzen A."/>
            <person name="Lundell T."/>
            <person name="Morin E."/>
            <person name="Murat C."/>
            <person name="Sun H."/>
            <person name="Tunlid A."/>
            <person name="Henrissat B."/>
            <person name="Grigoriev I.V."/>
            <person name="Hibbett D.S."/>
            <person name="Martin F."/>
            <person name="Nordberg H.P."/>
            <person name="Cantor M.N."/>
            <person name="Hua S.X."/>
        </authorList>
    </citation>
    <scope>NUCLEOTIDE SEQUENCE [LARGE SCALE GENOMIC DNA]</scope>
    <source>
        <strain evidence="2 3">UH-Slu-Lm8-n1</strain>
    </source>
</reference>
<keyword evidence="3" id="KW-1185">Reference proteome</keyword>
<sequence length="118" mass="13675">MCMHIQHANRSSSLPPLSPTCKQPPCRMSRLGRAHQQNRERRIKDGRQTQQDQLLLRRAKSIRHAMVHSTARTHFGKEGMRHSLLSGQRVGREEMAYHHIGTTRSSCKHHADLYQECD</sequence>
<accession>A0A0C9Z9A0</accession>
<proteinExistence type="predicted"/>
<dbReference type="AlphaFoldDB" id="A0A0C9Z9A0"/>
<evidence type="ECO:0000313" key="2">
    <source>
        <dbReference type="EMBL" id="KIK34055.1"/>
    </source>
</evidence>
<dbReference type="Proteomes" id="UP000054485">
    <property type="component" value="Unassembled WGS sequence"/>
</dbReference>
<dbReference type="InParanoid" id="A0A0C9Z9A0"/>
<name>A0A0C9Z9A0_9AGAM</name>
<organism evidence="2 3">
    <name type="scientific">Suillus luteus UH-Slu-Lm8-n1</name>
    <dbReference type="NCBI Taxonomy" id="930992"/>
    <lineage>
        <taxon>Eukaryota</taxon>
        <taxon>Fungi</taxon>
        <taxon>Dikarya</taxon>
        <taxon>Basidiomycota</taxon>
        <taxon>Agaricomycotina</taxon>
        <taxon>Agaricomycetes</taxon>
        <taxon>Agaricomycetidae</taxon>
        <taxon>Boletales</taxon>
        <taxon>Suillineae</taxon>
        <taxon>Suillaceae</taxon>
        <taxon>Suillus</taxon>
    </lineage>
</organism>
<reference evidence="3" key="2">
    <citation type="submission" date="2015-01" db="EMBL/GenBank/DDBJ databases">
        <title>Evolutionary Origins and Diversification of the Mycorrhizal Mutualists.</title>
        <authorList>
            <consortium name="DOE Joint Genome Institute"/>
            <consortium name="Mycorrhizal Genomics Consortium"/>
            <person name="Kohler A."/>
            <person name="Kuo A."/>
            <person name="Nagy L.G."/>
            <person name="Floudas D."/>
            <person name="Copeland A."/>
            <person name="Barry K.W."/>
            <person name="Cichocki N."/>
            <person name="Veneault-Fourrey C."/>
            <person name="LaButti K."/>
            <person name="Lindquist E.A."/>
            <person name="Lipzen A."/>
            <person name="Lundell T."/>
            <person name="Morin E."/>
            <person name="Murat C."/>
            <person name="Riley R."/>
            <person name="Ohm R."/>
            <person name="Sun H."/>
            <person name="Tunlid A."/>
            <person name="Henrissat B."/>
            <person name="Grigoriev I.V."/>
            <person name="Hibbett D.S."/>
            <person name="Martin F."/>
        </authorList>
    </citation>
    <scope>NUCLEOTIDE SEQUENCE [LARGE SCALE GENOMIC DNA]</scope>
    <source>
        <strain evidence="3">UH-Slu-Lm8-n1</strain>
    </source>
</reference>
<feature type="region of interest" description="Disordered" evidence="1">
    <location>
        <begin position="1"/>
        <end position="23"/>
    </location>
</feature>
<evidence type="ECO:0000256" key="1">
    <source>
        <dbReference type="SAM" id="MobiDB-lite"/>
    </source>
</evidence>